<evidence type="ECO:0000313" key="1">
    <source>
        <dbReference type="Proteomes" id="UP000887569"/>
    </source>
</evidence>
<dbReference type="AlphaFoldDB" id="A0A914ZTV2"/>
<reference evidence="2" key="1">
    <citation type="submission" date="2022-11" db="UniProtKB">
        <authorList>
            <consortium name="WormBaseParasite"/>
        </authorList>
    </citation>
    <scope>IDENTIFICATION</scope>
</reference>
<sequence length="64" mass="7776">ATRECVKKWRQKRLQRNFVTIEEMNRESEQKSVHVRKTPCSDNNVDNETYLQVHLYGCFRFQSL</sequence>
<accession>A0A914ZTV2</accession>
<dbReference type="Proteomes" id="UP000887569">
    <property type="component" value="Unplaced"/>
</dbReference>
<dbReference type="WBParaSite" id="PgB20_g008_t02">
    <property type="protein sequence ID" value="PgB20_g008_t02"/>
    <property type="gene ID" value="PgB20_g008"/>
</dbReference>
<keyword evidence="1" id="KW-1185">Reference proteome</keyword>
<organism evidence="1 2">
    <name type="scientific">Parascaris univalens</name>
    <name type="common">Nematode worm</name>
    <dbReference type="NCBI Taxonomy" id="6257"/>
    <lineage>
        <taxon>Eukaryota</taxon>
        <taxon>Metazoa</taxon>
        <taxon>Ecdysozoa</taxon>
        <taxon>Nematoda</taxon>
        <taxon>Chromadorea</taxon>
        <taxon>Rhabditida</taxon>
        <taxon>Spirurina</taxon>
        <taxon>Ascaridomorpha</taxon>
        <taxon>Ascaridoidea</taxon>
        <taxon>Ascarididae</taxon>
        <taxon>Parascaris</taxon>
    </lineage>
</organism>
<proteinExistence type="predicted"/>
<name>A0A914ZTV2_PARUN</name>
<evidence type="ECO:0000313" key="2">
    <source>
        <dbReference type="WBParaSite" id="PgB20_g008_t02"/>
    </source>
</evidence>
<protein>
    <submittedName>
        <fullName evidence="2">STAS domain-containing protein</fullName>
    </submittedName>
</protein>